<protein>
    <recommendedName>
        <fullName evidence="3">Zinc finger CHC2-type domain-containing protein</fullName>
    </recommendedName>
</protein>
<dbReference type="Proteomes" id="UP000070633">
    <property type="component" value="Unassembled WGS sequence"/>
</dbReference>
<gene>
    <name evidence="1" type="ORF">AKJ55_01580</name>
</gene>
<dbReference type="EMBL" id="LHYI01000038">
    <property type="protein sequence ID" value="KXB07979.1"/>
    <property type="molecule type" value="Genomic_DNA"/>
</dbReference>
<accession>A0ABR5TJA3</accession>
<name>A0ABR5TJA3_9EURY</name>
<dbReference type="InterPro" id="IPR036977">
    <property type="entry name" value="DNA_primase_Znf_CHC2"/>
</dbReference>
<feature type="non-terminal residue" evidence="1">
    <location>
        <position position="1"/>
    </location>
</feature>
<comment type="caution">
    <text evidence="1">The sequence shown here is derived from an EMBL/GenBank/DDBJ whole genome shotgun (WGS) entry which is preliminary data.</text>
</comment>
<evidence type="ECO:0008006" key="3">
    <source>
        <dbReference type="Google" id="ProtNLM"/>
    </source>
</evidence>
<evidence type="ECO:0000313" key="2">
    <source>
        <dbReference type="Proteomes" id="UP000070633"/>
    </source>
</evidence>
<dbReference type="SUPFAM" id="SSF57783">
    <property type="entry name" value="Zinc beta-ribbon"/>
    <property type="match status" value="1"/>
</dbReference>
<reference evidence="1 2" key="1">
    <citation type="journal article" date="2016" name="Sci. Rep.">
        <title>Metabolic traits of an uncultured archaeal lineage -MSBL1- from brine pools of the Red Sea.</title>
        <authorList>
            <person name="Mwirichia R."/>
            <person name="Alam I."/>
            <person name="Rashid M."/>
            <person name="Vinu M."/>
            <person name="Ba-Alawi W."/>
            <person name="Anthony Kamau A."/>
            <person name="Kamanda Ngugi D."/>
            <person name="Goker M."/>
            <person name="Klenk H.P."/>
            <person name="Bajic V."/>
            <person name="Stingl U."/>
        </authorList>
    </citation>
    <scope>NUCLEOTIDE SEQUENCE [LARGE SCALE GENOMIC DNA]</scope>
    <source>
        <strain evidence="1">SCGC-AAA382M17</strain>
    </source>
</reference>
<keyword evidence="2" id="KW-1185">Reference proteome</keyword>
<sequence>DIQDEGKMVVGPGSVIYPEYDAKRGTGGYYEIVNGKSPAYVKGGTIKRAFGRFINVRKKRPKRAAKAERINAEPKTYGINITEVGKIREFIEKGKLSYRKGGKYDGYYVGPHPIHGSTTGQNFHVIPKLNCFHCYRNGHDSGGGPLWWIAIEEGLIDCSEAYKGSPALSEENGWKFIKVLESAIERGFLREGEIGVLERFSSEEIGPREMGGVIGDE</sequence>
<proteinExistence type="predicted"/>
<organism evidence="1 2">
    <name type="scientific">candidate division MSBL1 archaeon SCGC-AAA382M17</name>
    <dbReference type="NCBI Taxonomy" id="1698284"/>
    <lineage>
        <taxon>Archaea</taxon>
        <taxon>Methanobacteriati</taxon>
        <taxon>Methanobacteriota</taxon>
        <taxon>candidate division MSBL1</taxon>
    </lineage>
</organism>
<dbReference type="Gene3D" id="3.90.580.10">
    <property type="entry name" value="Zinc finger, CHC2-type domain"/>
    <property type="match status" value="1"/>
</dbReference>
<evidence type="ECO:0000313" key="1">
    <source>
        <dbReference type="EMBL" id="KXB07979.1"/>
    </source>
</evidence>